<reference evidence="2" key="1">
    <citation type="journal article" date="2022" name="Int. J. Mol. Sci.">
        <title>Draft Genome of Tanacetum Coccineum: Genomic Comparison of Closely Related Tanacetum-Family Plants.</title>
        <authorList>
            <person name="Yamashiro T."/>
            <person name="Shiraishi A."/>
            <person name="Nakayama K."/>
            <person name="Satake H."/>
        </authorList>
    </citation>
    <scope>NUCLEOTIDE SEQUENCE</scope>
</reference>
<name>A0ABQ5EEY4_9ASTR</name>
<sequence>MRGFLWCHGDMKRGKVKVSRESICMPKQEGGLGIRRLELFNIALMASHAWKILMCKESLWILQIRKHIRPFPWVRIGNGRNTSVFFDKWDIHCPLIDHLTPRIVSRAGLCLEDRVADLVHNASWTWPQDYAWDSIRAHSNEVPLFRVVCFSSSIPRHAFHLWLVMRKRLKTHDELKKKDVGNYVDLNLLRCPFFDFLPNILPIWDVTVNWISAMSKGKSVTSIVGRLLIDAS</sequence>
<dbReference type="PANTHER" id="PTHR33116">
    <property type="entry name" value="REVERSE TRANSCRIPTASE ZINC-BINDING DOMAIN-CONTAINING PROTEIN-RELATED-RELATED"/>
    <property type="match status" value="1"/>
</dbReference>
<evidence type="ECO:0000259" key="1">
    <source>
        <dbReference type="Pfam" id="PF13966"/>
    </source>
</evidence>
<evidence type="ECO:0000313" key="2">
    <source>
        <dbReference type="EMBL" id="GJT49453.1"/>
    </source>
</evidence>
<proteinExistence type="predicted"/>
<dbReference type="PANTHER" id="PTHR33116:SF78">
    <property type="entry name" value="OS12G0587133 PROTEIN"/>
    <property type="match status" value="1"/>
</dbReference>
<gene>
    <name evidence="2" type="ORF">Tco_0975610</name>
</gene>
<keyword evidence="2" id="KW-0808">Transferase</keyword>
<comment type="caution">
    <text evidence="2">The sequence shown here is derived from an EMBL/GenBank/DDBJ whole genome shotgun (WGS) entry which is preliminary data.</text>
</comment>
<reference evidence="2" key="2">
    <citation type="submission" date="2022-01" db="EMBL/GenBank/DDBJ databases">
        <authorList>
            <person name="Yamashiro T."/>
            <person name="Shiraishi A."/>
            <person name="Satake H."/>
            <person name="Nakayama K."/>
        </authorList>
    </citation>
    <scope>NUCLEOTIDE SEQUENCE</scope>
</reference>
<evidence type="ECO:0000313" key="3">
    <source>
        <dbReference type="Proteomes" id="UP001151760"/>
    </source>
</evidence>
<keyword evidence="3" id="KW-1185">Reference proteome</keyword>
<protein>
    <submittedName>
        <fullName evidence="2">Reverse transcriptase domain, reverse transcriptase zinc-binding domain protein</fullName>
    </submittedName>
</protein>
<dbReference type="EMBL" id="BQNB010016240">
    <property type="protein sequence ID" value="GJT49453.1"/>
    <property type="molecule type" value="Genomic_DNA"/>
</dbReference>
<organism evidence="2 3">
    <name type="scientific">Tanacetum coccineum</name>
    <dbReference type="NCBI Taxonomy" id="301880"/>
    <lineage>
        <taxon>Eukaryota</taxon>
        <taxon>Viridiplantae</taxon>
        <taxon>Streptophyta</taxon>
        <taxon>Embryophyta</taxon>
        <taxon>Tracheophyta</taxon>
        <taxon>Spermatophyta</taxon>
        <taxon>Magnoliopsida</taxon>
        <taxon>eudicotyledons</taxon>
        <taxon>Gunneridae</taxon>
        <taxon>Pentapetalae</taxon>
        <taxon>asterids</taxon>
        <taxon>campanulids</taxon>
        <taxon>Asterales</taxon>
        <taxon>Asteraceae</taxon>
        <taxon>Asteroideae</taxon>
        <taxon>Anthemideae</taxon>
        <taxon>Anthemidinae</taxon>
        <taxon>Tanacetum</taxon>
    </lineage>
</organism>
<keyword evidence="2" id="KW-0548">Nucleotidyltransferase</keyword>
<accession>A0ABQ5EEY4</accession>
<dbReference type="Proteomes" id="UP001151760">
    <property type="component" value="Unassembled WGS sequence"/>
</dbReference>
<feature type="domain" description="Reverse transcriptase zinc-binding" evidence="1">
    <location>
        <begin position="131"/>
        <end position="180"/>
    </location>
</feature>
<keyword evidence="2" id="KW-0695">RNA-directed DNA polymerase</keyword>
<dbReference type="InterPro" id="IPR026960">
    <property type="entry name" value="RVT-Znf"/>
</dbReference>
<dbReference type="Pfam" id="PF13966">
    <property type="entry name" value="zf-RVT"/>
    <property type="match status" value="1"/>
</dbReference>
<dbReference type="GO" id="GO:0003964">
    <property type="term" value="F:RNA-directed DNA polymerase activity"/>
    <property type="evidence" value="ECO:0007669"/>
    <property type="project" value="UniProtKB-KW"/>
</dbReference>